<evidence type="ECO:0000256" key="5">
    <source>
        <dbReference type="ARBA" id="ARBA00022692"/>
    </source>
</evidence>
<dbReference type="Gene3D" id="3.80.10.10">
    <property type="entry name" value="Ribonuclease Inhibitor"/>
    <property type="match status" value="4"/>
</dbReference>
<reference evidence="13" key="1">
    <citation type="submission" date="2020-09" db="EMBL/GenBank/DDBJ databases">
        <title>Genome-Enabled Discovery of Anthraquinone Biosynthesis in Senna tora.</title>
        <authorList>
            <person name="Kang S.-H."/>
            <person name="Pandey R.P."/>
            <person name="Lee C.-M."/>
            <person name="Sim J.-S."/>
            <person name="Jeong J.-T."/>
            <person name="Choi B.-S."/>
            <person name="Jung M."/>
            <person name="Ginzburg D."/>
            <person name="Zhao K."/>
            <person name="Won S.Y."/>
            <person name="Oh T.-J."/>
            <person name="Yu Y."/>
            <person name="Kim N.-H."/>
            <person name="Lee O.R."/>
            <person name="Lee T.-H."/>
            <person name="Bashyal P."/>
            <person name="Kim T.-S."/>
            <person name="Lee W.-H."/>
            <person name="Kawkins C."/>
            <person name="Kim C.-K."/>
            <person name="Kim J.S."/>
            <person name="Ahn B.O."/>
            <person name="Rhee S.Y."/>
            <person name="Sohng J.K."/>
        </authorList>
    </citation>
    <scope>NUCLEOTIDE SEQUENCE</scope>
    <source>
        <tissue evidence="13">Leaf</tissue>
    </source>
</reference>
<organism evidence="13 14">
    <name type="scientific">Senna tora</name>
    <dbReference type="NCBI Taxonomy" id="362788"/>
    <lineage>
        <taxon>Eukaryota</taxon>
        <taxon>Viridiplantae</taxon>
        <taxon>Streptophyta</taxon>
        <taxon>Embryophyta</taxon>
        <taxon>Tracheophyta</taxon>
        <taxon>Spermatophyta</taxon>
        <taxon>Magnoliopsida</taxon>
        <taxon>eudicotyledons</taxon>
        <taxon>Gunneridae</taxon>
        <taxon>Pentapetalae</taxon>
        <taxon>rosids</taxon>
        <taxon>fabids</taxon>
        <taxon>Fabales</taxon>
        <taxon>Fabaceae</taxon>
        <taxon>Caesalpinioideae</taxon>
        <taxon>Cassia clade</taxon>
        <taxon>Senna</taxon>
    </lineage>
</organism>
<sequence>MASTSLQLQTHYPLGIQQQIAAIGMALDATPPQVIGNDFKQSEVPEFLGSMHNLEYLNLSGTNVRGLVPYHLGNLSHLKSLDLSDNEFSLRVNNLDWLYGLSSLKELDLSMVQVSNGENWLHAINALPFLVELRLRACWLYEIPSYLPYVNITSLQILDLSFNLFEGTIPTWLFEIVHLQHLDLSLNELDGQIPNKFENLESLAILDLSYNFLSGSIPSTLGQIQLVRQSSLKELHLNDNNLFGRLEESLVQFSSLEVLDVSSNDLEEVESVDLSHNNLKGCVHNFSSNSNLDTLDLSNNNFRCPLPDHIPPTLRVLNLSRNSFYGPMSRICGILGVNKSLSSLDLSSNDLSGNIPNCWEKGKSLSYLFIKDNNLSGHIPSSFGYLENLEWIDMSNNNLSGEIPTSLQKCTHLGILNLSRNMLSGEIPNWVGESFQFLGILDLHSNALEGNIPKELCQLTFLRKLDLSGNHLSGTIPRTCVFTSMTRVPTIPFLSNYFFRELFRSGYDSPRSYSTWFEIAQIFGLRGNYSTKELDLSSNSLTGEIPEEITKHDGLQVLNLSRNQLEGSIPSGIGNMASMEALDLSKNQLTCSIPSSLSKLSSLSHLNVSYNNLSGEIPFNTHIQSFEASSYMGNDYLCGPPVAQSCSALTMKALKDQHCRYSEEDEGQEEEDNMNLLETPSFHISMVLGYVFALGAFFYTLLLKTSWRLAYFGFLDRMSDNIYVTIAVATAKLRRKFLNE</sequence>
<dbReference type="FunFam" id="3.80.10.10:FF:000111">
    <property type="entry name" value="LRR receptor-like serine/threonine-protein kinase ERECTA"/>
    <property type="match status" value="1"/>
</dbReference>
<evidence type="ECO:0000256" key="7">
    <source>
        <dbReference type="ARBA" id="ARBA00022737"/>
    </source>
</evidence>
<keyword evidence="5 12" id="KW-0812">Transmembrane</keyword>
<dbReference type="SMART" id="SM00369">
    <property type="entry name" value="LRR_TYP"/>
    <property type="match status" value="9"/>
</dbReference>
<dbReference type="PANTHER" id="PTHR48063">
    <property type="entry name" value="LRR RECEPTOR-LIKE KINASE"/>
    <property type="match status" value="1"/>
</dbReference>
<gene>
    <name evidence="13" type="ORF">G2W53_004999</name>
</gene>
<evidence type="ECO:0000313" key="14">
    <source>
        <dbReference type="Proteomes" id="UP000634136"/>
    </source>
</evidence>
<dbReference type="PRINTS" id="PR00019">
    <property type="entry name" value="LEURICHRPT"/>
</dbReference>
<dbReference type="Pfam" id="PF00560">
    <property type="entry name" value="LRR_1"/>
    <property type="match status" value="4"/>
</dbReference>
<evidence type="ECO:0000256" key="1">
    <source>
        <dbReference type="ARBA" id="ARBA00004251"/>
    </source>
</evidence>
<dbReference type="InterPro" id="IPR032675">
    <property type="entry name" value="LRR_dom_sf"/>
</dbReference>
<dbReference type="PANTHER" id="PTHR48063:SF103">
    <property type="entry name" value="LEUCINE-RICH RECEPTOR-LIKE KINASE FAMILY PROTEIN"/>
    <property type="match status" value="1"/>
</dbReference>
<evidence type="ECO:0000256" key="9">
    <source>
        <dbReference type="ARBA" id="ARBA00023136"/>
    </source>
</evidence>
<accession>A0A835CIP5</accession>
<dbReference type="GO" id="GO:0005886">
    <property type="term" value="C:plasma membrane"/>
    <property type="evidence" value="ECO:0007669"/>
    <property type="project" value="UniProtKB-SubCell"/>
</dbReference>
<proteinExistence type="inferred from homology"/>
<keyword evidence="9 12" id="KW-0472">Membrane</keyword>
<dbReference type="Pfam" id="PF13855">
    <property type="entry name" value="LRR_8"/>
    <property type="match status" value="4"/>
</dbReference>
<dbReference type="OrthoDB" id="8731593at2759"/>
<keyword evidence="3" id="KW-1003">Cell membrane</keyword>
<keyword evidence="10 13" id="KW-0675">Receptor</keyword>
<comment type="subcellular location">
    <subcellularLocation>
        <location evidence="1">Cell membrane</location>
        <topology evidence="1">Single-pass type I membrane protein</topology>
    </subcellularLocation>
</comment>
<comment type="similarity">
    <text evidence="2">Belongs to the RLP family.</text>
</comment>
<dbReference type="FunFam" id="3.80.10.10:FF:000041">
    <property type="entry name" value="LRR receptor-like serine/threonine-protein kinase ERECTA"/>
    <property type="match status" value="1"/>
</dbReference>
<dbReference type="InterPro" id="IPR001611">
    <property type="entry name" value="Leu-rich_rpt"/>
</dbReference>
<dbReference type="SUPFAM" id="SSF52058">
    <property type="entry name" value="L domain-like"/>
    <property type="match status" value="1"/>
</dbReference>
<feature type="transmembrane region" description="Helical" evidence="12">
    <location>
        <begin position="682"/>
        <end position="702"/>
    </location>
</feature>
<dbReference type="EMBL" id="JAAIUW010000002">
    <property type="protein sequence ID" value="KAF7842701.1"/>
    <property type="molecule type" value="Genomic_DNA"/>
</dbReference>
<keyword evidence="8 12" id="KW-1133">Transmembrane helix</keyword>
<evidence type="ECO:0000256" key="4">
    <source>
        <dbReference type="ARBA" id="ARBA00022614"/>
    </source>
</evidence>
<keyword evidence="6" id="KW-0732">Signal</keyword>
<evidence type="ECO:0000256" key="6">
    <source>
        <dbReference type="ARBA" id="ARBA00022729"/>
    </source>
</evidence>
<evidence type="ECO:0000256" key="12">
    <source>
        <dbReference type="SAM" id="Phobius"/>
    </source>
</evidence>
<protein>
    <submittedName>
        <fullName evidence="13">Receptor-like protein EIX1</fullName>
    </submittedName>
</protein>
<evidence type="ECO:0000256" key="3">
    <source>
        <dbReference type="ARBA" id="ARBA00022475"/>
    </source>
</evidence>
<dbReference type="SUPFAM" id="SSF52047">
    <property type="entry name" value="RNI-like"/>
    <property type="match status" value="1"/>
</dbReference>
<keyword evidence="11" id="KW-0325">Glycoprotein</keyword>
<evidence type="ECO:0000256" key="2">
    <source>
        <dbReference type="ARBA" id="ARBA00009592"/>
    </source>
</evidence>
<dbReference type="InterPro" id="IPR046956">
    <property type="entry name" value="RLP23-like"/>
</dbReference>
<dbReference type="Proteomes" id="UP000634136">
    <property type="component" value="Unassembled WGS sequence"/>
</dbReference>
<comment type="caution">
    <text evidence="13">The sequence shown here is derived from an EMBL/GenBank/DDBJ whole genome shotgun (WGS) entry which is preliminary data.</text>
</comment>
<evidence type="ECO:0000256" key="10">
    <source>
        <dbReference type="ARBA" id="ARBA00023170"/>
    </source>
</evidence>
<dbReference type="AlphaFoldDB" id="A0A835CIP5"/>
<name>A0A835CIP5_9FABA</name>
<dbReference type="InterPro" id="IPR003591">
    <property type="entry name" value="Leu-rich_rpt_typical-subtyp"/>
</dbReference>
<dbReference type="FunFam" id="3.80.10.10:FF:000095">
    <property type="entry name" value="LRR receptor-like serine/threonine-protein kinase GSO1"/>
    <property type="match status" value="1"/>
</dbReference>
<evidence type="ECO:0000256" key="8">
    <source>
        <dbReference type="ARBA" id="ARBA00022989"/>
    </source>
</evidence>
<keyword evidence="7" id="KW-0677">Repeat</keyword>
<keyword evidence="14" id="KW-1185">Reference proteome</keyword>
<keyword evidence="4" id="KW-0433">Leucine-rich repeat</keyword>
<evidence type="ECO:0000313" key="13">
    <source>
        <dbReference type="EMBL" id="KAF7842701.1"/>
    </source>
</evidence>
<evidence type="ECO:0000256" key="11">
    <source>
        <dbReference type="ARBA" id="ARBA00023180"/>
    </source>
</evidence>